<keyword evidence="2" id="KW-1185">Reference proteome</keyword>
<sequence>MTNDLKTIGLDFPTWVDAVEAAISSGQLVVTGELGDGQLVQFDDPSGARIVILAADPYSTWAGFASTTTATGHVSMIDHTLAYIEFIDDDGQQIAAVCATLAQGPLLVNEPVLPWQEVAITALGIDVTLHDPSDPSCPTQGRIESPGAKIIAEHDGSKTPDAAAVITARLEGAEYRINSLTGQRFIHATLRTPFALDIVLADADTLPADGTVVTGTVALAASVNPPAGCGGGRAGGCGCGGGGCGC</sequence>
<protein>
    <submittedName>
        <fullName evidence="1">Uncharacterized protein</fullName>
    </submittedName>
</protein>
<dbReference type="RefSeq" id="WP_123928309.1">
    <property type="nucleotide sequence ID" value="NZ_CP033896.1"/>
</dbReference>
<dbReference type="Proteomes" id="UP000269019">
    <property type="component" value="Chromosome"/>
</dbReference>
<accession>A0A3G6J7M1</accession>
<organism evidence="1 2">
    <name type="scientific">Corynebacterium choanae</name>
    <dbReference type="NCBI Taxonomy" id="1862358"/>
    <lineage>
        <taxon>Bacteria</taxon>
        <taxon>Bacillati</taxon>
        <taxon>Actinomycetota</taxon>
        <taxon>Actinomycetes</taxon>
        <taxon>Mycobacteriales</taxon>
        <taxon>Corynebacteriaceae</taxon>
        <taxon>Corynebacterium</taxon>
    </lineage>
</organism>
<evidence type="ECO:0000313" key="1">
    <source>
        <dbReference type="EMBL" id="AZA13773.1"/>
    </source>
</evidence>
<dbReference type="OrthoDB" id="4420183at2"/>
<proteinExistence type="predicted"/>
<dbReference type="KEGG" id="ccho:CCHOA_06905"/>
<name>A0A3G6J7M1_9CORY</name>
<reference evidence="1 2" key="1">
    <citation type="submission" date="2018-11" db="EMBL/GenBank/DDBJ databases">
        <authorList>
            <person name="Kleinhagauer T."/>
            <person name="Glaeser S.P."/>
            <person name="Spergser J."/>
            <person name="Ruckert C."/>
            <person name="Kaempfer P."/>
            <person name="Busse H.-J."/>
        </authorList>
    </citation>
    <scope>NUCLEOTIDE SEQUENCE [LARGE SCALE GENOMIC DNA]</scope>
    <source>
        <strain evidence="1 2">200CH</strain>
    </source>
</reference>
<evidence type="ECO:0000313" key="2">
    <source>
        <dbReference type="Proteomes" id="UP000269019"/>
    </source>
</evidence>
<dbReference type="AlphaFoldDB" id="A0A3G6J7M1"/>
<dbReference type="EMBL" id="CP033896">
    <property type="protein sequence ID" value="AZA13773.1"/>
    <property type="molecule type" value="Genomic_DNA"/>
</dbReference>
<gene>
    <name evidence="1" type="ORF">CCHOA_06905</name>
</gene>